<proteinExistence type="predicted"/>
<dbReference type="EMBL" id="JANUGP010000006">
    <property type="protein sequence ID" value="MCS0601774.1"/>
    <property type="molecule type" value="Genomic_DNA"/>
</dbReference>
<evidence type="ECO:0000313" key="4">
    <source>
        <dbReference type="Proteomes" id="UP001205612"/>
    </source>
</evidence>
<comment type="caution">
    <text evidence="3">The sequence shown here is derived from an EMBL/GenBank/DDBJ whole genome shotgun (WGS) entry which is preliminary data.</text>
</comment>
<name>A0ABT2AZT4_9ACTN</name>
<reference evidence="3 4" key="1">
    <citation type="submission" date="2022-08" db="EMBL/GenBank/DDBJ databases">
        <authorList>
            <person name="Somphong A."/>
            <person name="Phongsopitanun W."/>
        </authorList>
    </citation>
    <scope>NUCLEOTIDE SEQUENCE [LARGE SCALE GENOMIC DNA]</scope>
    <source>
        <strain evidence="3 4">LP11</strain>
    </source>
</reference>
<keyword evidence="2" id="KW-0812">Transmembrane</keyword>
<dbReference type="Proteomes" id="UP001205612">
    <property type="component" value="Unassembled WGS sequence"/>
</dbReference>
<organism evidence="3 4">
    <name type="scientific">Streptomyces pyxinicus</name>
    <dbReference type="NCBI Taxonomy" id="2970331"/>
    <lineage>
        <taxon>Bacteria</taxon>
        <taxon>Bacillati</taxon>
        <taxon>Actinomycetota</taxon>
        <taxon>Actinomycetes</taxon>
        <taxon>Kitasatosporales</taxon>
        <taxon>Streptomycetaceae</taxon>
        <taxon>Streptomyces</taxon>
    </lineage>
</organism>
<evidence type="ECO:0000256" key="1">
    <source>
        <dbReference type="SAM" id="MobiDB-lite"/>
    </source>
</evidence>
<protein>
    <recommendedName>
        <fullName evidence="5">Secreted protein</fullName>
    </recommendedName>
</protein>
<feature type="compositionally biased region" description="Basic residues" evidence="1">
    <location>
        <begin position="60"/>
        <end position="70"/>
    </location>
</feature>
<keyword evidence="2" id="KW-1133">Transmembrane helix</keyword>
<dbReference type="RefSeq" id="WP_258778201.1">
    <property type="nucleotide sequence ID" value="NZ_JANUGP010000006.1"/>
</dbReference>
<feature type="transmembrane region" description="Helical" evidence="2">
    <location>
        <begin position="216"/>
        <end position="237"/>
    </location>
</feature>
<feature type="compositionally biased region" description="Low complexity" evidence="1">
    <location>
        <begin position="102"/>
        <end position="124"/>
    </location>
</feature>
<evidence type="ECO:0008006" key="5">
    <source>
        <dbReference type="Google" id="ProtNLM"/>
    </source>
</evidence>
<evidence type="ECO:0000313" key="3">
    <source>
        <dbReference type="EMBL" id="MCS0601774.1"/>
    </source>
</evidence>
<feature type="compositionally biased region" description="Acidic residues" evidence="1">
    <location>
        <begin position="143"/>
        <end position="152"/>
    </location>
</feature>
<feature type="compositionally biased region" description="Basic and acidic residues" evidence="1">
    <location>
        <begin position="131"/>
        <end position="142"/>
    </location>
</feature>
<keyword evidence="2" id="KW-0472">Membrane</keyword>
<feature type="region of interest" description="Disordered" evidence="1">
    <location>
        <begin position="48"/>
        <end position="211"/>
    </location>
</feature>
<keyword evidence="4" id="KW-1185">Reference proteome</keyword>
<feature type="compositionally biased region" description="Basic and acidic residues" evidence="1">
    <location>
        <begin position="71"/>
        <end position="81"/>
    </location>
</feature>
<evidence type="ECO:0000256" key="2">
    <source>
        <dbReference type="SAM" id="Phobius"/>
    </source>
</evidence>
<sequence>MTPCLRLTPHRGRPRLTAGCARLLLALAVLPPVPCALTVYGAPRAYAASPAERPPGRGHQAGRAHPAHGRPVREGPEETGRPGHGRPSQDSPDAGPPGSGEPSHAVSASASGSAHPSGPAGQPSRAGSRAGEGRMRPGRPDDPAAEAEDEEAAPTGDFDAVRPEEPEIAEVPGVTPSASQPPDEAGLDPARLPAQPDDRQQAQRGEAAPSEPVLQILPLGSGLVLMGLGLGLALLAFRIRRT</sequence>
<accession>A0ABT2AZT4</accession>
<gene>
    <name evidence="3" type="ORF">NX794_11190</name>
</gene>